<dbReference type="InterPro" id="IPR013229">
    <property type="entry name" value="PEGA"/>
</dbReference>
<feature type="region of interest" description="Disordered" evidence="1">
    <location>
        <begin position="44"/>
        <end position="113"/>
    </location>
</feature>
<sequence length="561" mass="58142" precursor="true">MKYSTILSLVLLLCLLCLPFATAESQAGTATLSSGASGITALRASDISGTDTTTEPTMEPVTVPTEEPTIAPTTEVTTQPTENPTIAPTTEETTVPTTETPTLAPTTEETSVPTVMPTDTVTTAETTSPVPGPYAPVASFTASPTSGNGPLTVQFTDTSINSPTMWYWDFGDGSSAGTTASPAHTYTDPGTYTVTLTASNQYGSDTITQYDIVTVNGQVMSNGAIYAQSVPYGATIYVNGDSYGTAPVTINNLFAGTYSVMAYMSGYTTDVRTITVYSGQTTGYYPSLQPSPNPPGTLGSIYAQSSPAGATIYVNGVSYGTSPRTINNLLPGTYSVMAYLSGYAADSRTITVTSGQTTSYSPVLQSLPNPANTGAIFAQSTPDGAAIYLNGVYQGVSPLTITGLSPGTYTLKATLSGYSDDVQRITTSAGRVSFYSPAFYPSPQPVGSGQGIIAVYANVNGAPVYFDNAYEGNVTSGVLYVTVSTTGTPVQTVRVESTGYIPYTTSLTQWPGNGETVKVQATLVPAPVPTTKKSPVPTLLSLGALLGAGALVLLARQQKKR</sequence>
<dbReference type="Pfam" id="PF08308">
    <property type="entry name" value="PEGA"/>
    <property type="match status" value="3"/>
</dbReference>
<keyword evidence="2" id="KW-0812">Transmembrane</keyword>
<dbReference type="Gene3D" id="2.60.40.10">
    <property type="entry name" value="Immunoglobulins"/>
    <property type="match status" value="1"/>
</dbReference>
<dbReference type="SUPFAM" id="SSF49299">
    <property type="entry name" value="PKD domain"/>
    <property type="match status" value="1"/>
</dbReference>
<dbReference type="GO" id="GO:0030246">
    <property type="term" value="F:carbohydrate binding"/>
    <property type="evidence" value="ECO:0007669"/>
    <property type="project" value="InterPro"/>
</dbReference>
<evidence type="ECO:0000256" key="2">
    <source>
        <dbReference type="SAM" id="Phobius"/>
    </source>
</evidence>
<gene>
    <name evidence="4" type="ordered locus">Mboo_0787</name>
</gene>
<name>A7I6E4_METB6</name>
<dbReference type="InterPro" id="IPR022409">
    <property type="entry name" value="PKD/Chitinase_dom"/>
</dbReference>
<dbReference type="Proteomes" id="UP000002408">
    <property type="component" value="Chromosome"/>
</dbReference>
<dbReference type="EMBL" id="CP000780">
    <property type="protein sequence ID" value="ABS55305.1"/>
    <property type="molecule type" value="Genomic_DNA"/>
</dbReference>
<evidence type="ECO:0000259" key="3">
    <source>
        <dbReference type="PROSITE" id="PS50093"/>
    </source>
</evidence>
<evidence type="ECO:0000256" key="1">
    <source>
        <dbReference type="SAM" id="MobiDB-lite"/>
    </source>
</evidence>
<organism evidence="4 5">
    <name type="scientific">Methanoregula boonei (strain DSM 21154 / JCM 14090 / 6A8)</name>
    <dbReference type="NCBI Taxonomy" id="456442"/>
    <lineage>
        <taxon>Archaea</taxon>
        <taxon>Methanobacteriati</taxon>
        <taxon>Methanobacteriota</taxon>
        <taxon>Stenosarchaea group</taxon>
        <taxon>Methanomicrobia</taxon>
        <taxon>Methanomicrobiales</taxon>
        <taxon>Methanoregulaceae</taxon>
        <taxon>Methanoregula</taxon>
    </lineage>
</organism>
<accession>A7I6E4</accession>
<dbReference type="InterPro" id="IPR000601">
    <property type="entry name" value="PKD_dom"/>
</dbReference>
<dbReference type="HOGENOM" id="CLU_485415_0_0_2"/>
<dbReference type="PROSITE" id="PS50093">
    <property type="entry name" value="PKD"/>
    <property type="match status" value="1"/>
</dbReference>
<evidence type="ECO:0000313" key="4">
    <source>
        <dbReference type="EMBL" id="ABS55305.1"/>
    </source>
</evidence>
<dbReference type="CDD" id="cd00146">
    <property type="entry name" value="PKD"/>
    <property type="match status" value="1"/>
</dbReference>
<dbReference type="RefSeq" id="WP_012106329.1">
    <property type="nucleotide sequence ID" value="NC_009712.1"/>
</dbReference>
<dbReference type="SUPFAM" id="SSF49452">
    <property type="entry name" value="Starch-binding domain-like"/>
    <property type="match status" value="2"/>
</dbReference>
<dbReference type="InterPro" id="IPR013783">
    <property type="entry name" value="Ig-like_fold"/>
</dbReference>
<proteinExistence type="predicted"/>
<dbReference type="PANTHER" id="PTHR36194:SF1">
    <property type="entry name" value="S-LAYER-LIKE PROTEIN"/>
    <property type="match status" value="1"/>
</dbReference>
<dbReference type="InterPro" id="IPR035986">
    <property type="entry name" value="PKD_dom_sf"/>
</dbReference>
<dbReference type="OrthoDB" id="95942at2157"/>
<feature type="domain" description="PKD" evidence="3">
    <location>
        <begin position="136"/>
        <end position="215"/>
    </location>
</feature>
<keyword evidence="5" id="KW-1185">Reference proteome</keyword>
<protein>
    <submittedName>
        <fullName evidence="4">PKD domain containing protein</fullName>
    </submittedName>
</protein>
<dbReference type="SMART" id="SM00089">
    <property type="entry name" value="PKD"/>
    <property type="match status" value="1"/>
</dbReference>
<dbReference type="eggNOG" id="arCOG03991">
    <property type="taxonomic scope" value="Archaea"/>
</dbReference>
<evidence type="ECO:0000313" key="5">
    <source>
        <dbReference type="Proteomes" id="UP000002408"/>
    </source>
</evidence>
<dbReference type="GeneID" id="5411922"/>
<reference evidence="5" key="1">
    <citation type="journal article" date="2015" name="Microbiology">
        <title>Genome of Methanoregula boonei 6A8 reveals adaptations to oligotrophic peatland environments.</title>
        <authorList>
            <person name="Braeuer S."/>
            <person name="Cadillo-Quiroz H."/>
            <person name="Kyrpides N."/>
            <person name="Woyke T."/>
            <person name="Goodwin L."/>
            <person name="Detter C."/>
            <person name="Podell S."/>
            <person name="Yavitt J.B."/>
            <person name="Zinder S.H."/>
        </authorList>
    </citation>
    <scope>NUCLEOTIDE SEQUENCE [LARGE SCALE GENOMIC DNA]</scope>
    <source>
        <strain evidence="5">DSM 21154 / JCM 14090 / 6A8</strain>
    </source>
</reference>
<dbReference type="KEGG" id="mbn:Mboo_0787"/>
<dbReference type="Pfam" id="PF18911">
    <property type="entry name" value="PKD_4"/>
    <property type="match status" value="1"/>
</dbReference>
<dbReference type="Gene3D" id="2.60.40.1120">
    <property type="entry name" value="Carboxypeptidase-like, regulatory domain"/>
    <property type="match status" value="1"/>
</dbReference>
<dbReference type="InterPro" id="IPR013784">
    <property type="entry name" value="Carb-bd-like_fold"/>
</dbReference>
<dbReference type="eggNOG" id="arCOG03264">
    <property type="taxonomic scope" value="Archaea"/>
</dbReference>
<keyword evidence="2" id="KW-1133">Transmembrane helix</keyword>
<dbReference type="PANTHER" id="PTHR36194">
    <property type="entry name" value="S-LAYER-LIKE PROTEIN"/>
    <property type="match status" value="1"/>
</dbReference>
<dbReference type="AlphaFoldDB" id="A7I6E4"/>
<feature type="transmembrane region" description="Helical" evidence="2">
    <location>
        <begin position="536"/>
        <end position="555"/>
    </location>
</feature>
<keyword evidence="2" id="KW-0472">Membrane</keyword>
<feature type="compositionally biased region" description="Low complexity" evidence="1">
    <location>
        <begin position="50"/>
        <end position="113"/>
    </location>
</feature>
<dbReference type="FunFam" id="2.60.40.10:FF:000270">
    <property type="entry name" value="Cell surface protein"/>
    <property type="match status" value="1"/>
</dbReference>